<keyword evidence="2" id="KW-1185">Reference proteome</keyword>
<dbReference type="Proteomes" id="UP000789405">
    <property type="component" value="Unassembled WGS sequence"/>
</dbReference>
<name>A0A9N9K1G8_9GLOM</name>
<organism evidence="1 2">
    <name type="scientific">Dentiscutata erythropus</name>
    <dbReference type="NCBI Taxonomy" id="1348616"/>
    <lineage>
        <taxon>Eukaryota</taxon>
        <taxon>Fungi</taxon>
        <taxon>Fungi incertae sedis</taxon>
        <taxon>Mucoromycota</taxon>
        <taxon>Glomeromycotina</taxon>
        <taxon>Glomeromycetes</taxon>
        <taxon>Diversisporales</taxon>
        <taxon>Gigasporaceae</taxon>
        <taxon>Dentiscutata</taxon>
    </lineage>
</organism>
<reference evidence="1" key="1">
    <citation type="submission" date="2021-06" db="EMBL/GenBank/DDBJ databases">
        <authorList>
            <person name="Kallberg Y."/>
            <person name="Tangrot J."/>
            <person name="Rosling A."/>
        </authorList>
    </citation>
    <scope>NUCLEOTIDE SEQUENCE</scope>
    <source>
        <strain evidence="1">MA453B</strain>
    </source>
</reference>
<protein>
    <submittedName>
        <fullName evidence="1">18761_t:CDS:1</fullName>
    </submittedName>
</protein>
<accession>A0A9N9K1G8</accession>
<feature type="non-terminal residue" evidence="1">
    <location>
        <position position="1"/>
    </location>
</feature>
<proteinExistence type="predicted"/>
<dbReference type="AlphaFoldDB" id="A0A9N9K1G8"/>
<dbReference type="EMBL" id="CAJVPY010036960">
    <property type="protein sequence ID" value="CAG8802480.1"/>
    <property type="molecule type" value="Genomic_DNA"/>
</dbReference>
<gene>
    <name evidence="1" type="ORF">DERYTH_LOCUS23687</name>
</gene>
<evidence type="ECO:0000313" key="2">
    <source>
        <dbReference type="Proteomes" id="UP000789405"/>
    </source>
</evidence>
<sequence length="42" mass="4869">KPNDNVNVDYCYDHGIGIKMEYNVFEIDSNRGEVATRISTYQ</sequence>
<comment type="caution">
    <text evidence="1">The sequence shown here is derived from an EMBL/GenBank/DDBJ whole genome shotgun (WGS) entry which is preliminary data.</text>
</comment>
<feature type="non-terminal residue" evidence="1">
    <location>
        <position position="42"/>
    </location>
</feature>
<evidence type="ECO:0000313" key="1">
    <source>
        <dbReference type="EMBL" id="CAG8802480.1"/>
    </source>
</evidence>